<dbReference type="RefSeq" id="WP_189302414.1">
    <property type="nucleotide sequence ID" value="NZ_BMRP01000015.1"/>
</dbReference>
<evidence type="ECO:0000256" key="2">
    <source>
        <dbReference type="SAM" id="SignalP"/>
    </source>
</evidence>
<reference evidence="4" key="1">
    <citation type="journal article" date="2019" name="Int. J. Syst. Evol. Microbiol.">
        <title>The Global Catalogue of Microorganisms (GCM) 10K type strain sequencing project: providing services to taxonomists for standard genome sequencing and annotation.</title>
        <authorList>
            <consortium name="The Broad Institute Genomics Platform"/>
            <consortium name="The Broad Institute Genome Sequencing Center for Infectious Disease"/>
            <person name="Wu L."/>
            <person name="Ma J."/>
        </authorList>
    </citation>
    <scope>NUCLEOTIDE SEQUENCE [LARGE SCALE GENOMIC DNA]</scope>
    <source>
        <strain evidence="4">JCM 3399</strain>
    </source>
</reference>
<proteinExistence type="predicted"/>
<dbReference type="EMBL" id="BMRP01000015">
    <property type="protein sequence ID" value="GGU72770.1"/>
    <property type="molecule type" value="Genomic_DNA"/>
</dbReference>
<name>A0ABQ2V9L0_9ACTN</name>
<feature type="signal peptide" evidence="2">
    <location>
        <begin position="1"/>
        <end position="23"/>
    </location>
</feature>
<dbReference type="Proteomes" id="UP000654471">
    <property type="component" value="Unassembled WGS sequence"/>
</dbReference>
<evidence type="ECO:0000313" key="4">
    <source>
        <dbReference type="Proteomes" id="UP000654471"/>
    </source>
</evidence>
<evidence type="ECO:0000313" key="3">
    <source>
        <dbReference type="EMBL" id="GGU72770.1"/>
    </source>
</evidence>
<organism evidence="3 4">
    <name type="scientific">Streptomyces albospinus</name>
    <dbReference type="NCBI Taxonomy" id="285515"/>
    <lineage>
        <taxon>Bacteria</taxon>
        <taxon>Bacillati</taxon>
        <taxon>Actinomycetota</taxon>
        <taxon>Actinomycetes</taxon>
        <taxon>Kitasatosporales</taxon>
        <taxon>Streptomycetaceae</taxon>
        <taxon>Streptomyces</taxon>
    </lineage>
</organism>
<evidence type="ECO:0000256" key="1">
    <source>
        <dbReference type="SAM" id="MobiDB-lite"/>
    </source>
</evidence>
<keyword evidence="4" id="KW-1185">Reference proteome</keyword>
<sequence>MQRRTATTAAALAGIVLTTAAVAAPSYAADSTSPAKSVSAARHAKGPRSDGAKRLCVRVPRLEKRIDKRIKRIEGPVGTPGSIKYLEQRIDLAQKANHAAVAKFLGDRLTARKGFLATLKKEQTDLKAVATWCTANKIGPKHTAGATS</sequence>
<feature type="region of interest" description="Disordered" evidence="1">
    <location>
        <begin position="31"/>
        <end position="52"/>
    </location>
</feature>
<feature type="chain" id="PRO_5046062761" description="Secreted protein" evidence="2">
    <location>
        <begin position="24"/>
        <end position="148"/>
    </location>
</feature>
<protein>
    <recommendedName>
        <fullName evidence="5">Secreted protein</fullName>
    </recommendedName>
</protein>
<evidence type="ECO:0008006" key="5">
    <source>
        <dbReference type="Google" id="ProtNLM"/>
    </source>
</evidence>
<keyword evidence="2" id="KW-0732">Signal</keyword>
<accession>A0ABQ2V9L0</accession>
<comment type="caution">
    <text evidence="3">The sequence shown here is derived from an EMBL/GenBank/DDBJ whole genome shotgun (WGS) entry which is preliminary data.</text>
</comment>
<gene>
    <name evidence="3" type="ORF">GCM10010211_43270</name>
</gene>